<comment type="caution">
    <text evidence="4">The sequence shown here is derived from an EMBL/GenBank/DDBJ whole genome shotgun (WGS) entry which is preliminary data.</text>
</comment>
<dbReference type="InterPro" id="IPR050267">
    <property type="entry name" value="Anti-sigma-factor_SerPK"/>
</dbReference>
<evidence type="ECO:0000256" key="2">
    <source>
        <dbReference type="SAM" id="MobiDB-lite"/>
    </source>
</evidence>
<keyword evidence="4" id="KW-0808">Transferase</keyword>
<evidence type="ECO:0000313" key="5">
    <source>
        <dbReference type="Proteomes" id="UP000249341"/>
    </source>
</evidence>
<dbReference type="InterPro" id="IPR003594">
    <property type="entry name" value="HATPase_dom"/>
</dbReference>
<evidence type="ECO:0000256" key="1">
    <source>
        <dbReference type="ARBA" id="ARBA00022527"/>
    </source>
</evidence>
<dbReference type="Gene3D" id="3.30.450.40">
    <property type="match status" value="1"/>
</dbReference>
<feature type="region of interest" description="Disordered" evidence="2">
    <location>
        <begin position="281"/>
        <end position="305"/>
    </location>
</feature>
<accession>A0A327Z3B9</accession>
<evidence type="ECO:0000259" key="3">
    <source>
        <dbReference type="Pfam" id="PF13581"/>
    </source>
</evidence>
<dbReference type="RefSeq" id="WP_245972856.1">
    <property type="nucleotide sequence ID" value="NZ_JACHWI010000013.1"/>
</dbReference>
<sequence length="336" mass="35392">MKQPSVVWDLIGAYGPDLVELCRAGTALMPGITGIGVSAGPLTAGPLLASQPGNATLLTRFSSDRASARLESAQETLGDGPCRDATATRQPVHAADLNDPSWRARWPRFTPAALDAGARAVFALPLHAGGVRYDGAVDLYRRTPGELPAADQDVAAAFTGAAAELLTLERHGLDWSGAFARARMGQAAMTAAGPADLVRDWTAALPLVRWFDGGALPGLRRRIHTIGIVHGLAGQDAHRLVLAVHEAMINVVHHGGGRGQLLLWQRGGRLWCEVSDHGPGIGTTLRSSSGATDPPRSRNRQRHPTGLELIDQACTSLDITTDGTGTRLRLSHALGS</sequence>
<dbReference type="Pfam" id="PF13581">
    <property type="entry name" value="HATPase_c_2"/>
    <property type="match status" value="1"/>
</dbReference>
<dbReference type="Proteomes" id="UP000249341">
    <property type="component" value="Unassembled WGS sequence"/>
</dbReference>
<dbReference type="SUPFAM" id="SSF55781">
    <property type="entry name" value="GAF domain-like"/>
    <property type="match status" value="1"/>
</dbReference>
<protein>
    <submittedName>
        <fullName evidence="4">Histidine kinase-like protein</fullName>
    </submittedName>
</protein>
<dbReference type="Gene3D" id="3.30.565.10">
    <property type="entry name" value="Histidine kinase-like ATPase, C-terminal domain"/>
    <property type="match status" value="1"/>
</dbReference>
<keyword evidence="5" id="KW-1185">Reference proteome</keyword>
<organism evidence="4 5">
    <name type="scientific">Actinoplanes lutulentus</name>
    <dbReference type="NCBI Taxonomy" id="1287878"/>
    <lineage>
        <taxon>Bacteria</taxon>
        <taxon>Bacillati</taxon>
        <taxon>Actinomycetota</taxon>
        <taxon>Actinomycetes</taxon>
        <taxon>Micromonosporales</taxon>
        <taxon>Micromonosporaceae</taxon>
        <taxon>Actinoplanes</taxon>
    </lineage>
</organism>
<dbReference type="SUPFAM" id="SSF55874">
    <property type="entry name" value="ATPase domain of HSP90 chaperone/DNA topoisomerase II/histidine kinase"/>
    <property type="match status" value="1"/>
</dbReference>
<keyword evidence="4" id="KW-0418">Kinase</keyword>
<dbReference type="EMBL" id="QLMJ01000017">
    <property type="protein sequence ID" value="RAK29711.1"/>
    <property type="molecule type" value="Genomic_DNA"/>
</dbReference>
<evidence type="ECO:0000313" key="4">
    <source>
        <dbReference type="EMBL" id="RAK29711.1"/>
    </source>
</evidence>
<dbReference type="AlphaFoldDB" id="A0A327Z3B9"/>
<dbReference type="InterPro" id="IPR036890">
    <property type="entry name" value="HATPase_C_sf"/>
</dbReference>
<dbReference type="PANTHER" id="PTHR35526">
    <property type="entry name" value="ANTI-SIGMA-F FACTOR RSBW-RELATED"/>
    <property type="match status" value="1"/>
</dbReference>
<gene>
    <name evidence="4" type="ORF">B0I29_11737</name>
</gene>
<reference evidence="4 5" key="1">
    <citation type="submission" date="2018-06" db="EMBL/GenBank/DDBJ databases">
        <title>Genomic Encyclopedia of Type Strains, Phase III (KMG-III): the genomes of soil and plant-associated and newly described type strains.</title>
        <authorList>
            <person name="Whitman W."/>
        </authorList>
    </citation>
    <scope>NUCLEOTIDE SEQUENCE [LARGE SCALE GENOMIC DNA]</scope>
    <source>
        <strain evidence="4 5">CGMCC 4.7090</strain>
    </source>
</reference>
<dbReference type="GO" id="GO:0004674">
    <property type="term" value="F:protein serine/threonine kinase activity"/>
    <property type="evidence" value="ECO:0007669"/>
    <property type="project" value="UniProtKB-KW"/>
</dbReference>
<name>A0A327Z3B9_9ACTN</name>
<feature type="domain" description="Histidine kinase/HSP90-like ATPase" evidence="3">
    <location>
        <begin position="216"/>
        <end position="331"/>
    </location>
</feature>
<dbReference type="PANTHER" id="PTHR35526:SF3">
    <property type="entry name" value="ANTI-SIGMA-F FACTOR RSBW"/>
    <property type="match status" value="1"/>
</dbReference>
<dbReference type="InterPro" id="IPR029016">
    <property type="entry name" value="GAF-like_dom_sf"/>
</dbReference>
<proteinExistence type="predicted"/>
<keyword evidence="1" id="KW-0723">Serine/threonine-protein kinase</keyword>
<dbReference type="CDD" id="cd16936">
    <property type="entry name" value="HATPase_RsbW-like"/>
    <property type="match status" value="1"/>
</dbReference>